<evidence type="ECO:0000313" key="2">
    <source>
        <dbReference type="Proteomes" id="UP000829447"/>
    </source>
</evidence>
<comment type="caution">
    <text evidence="1">The sequence shown here is derived from an EMBL/GenBank/DDBJ whole genome shotgun (WGS) entry which is preliminary data.</text>
</comment>
<keyword evidence="2" id="KW-1185">Reference proteome</keyword>
<protein>
    <submittedName>
        <fullName evidence="1">Uncharacterized protein</fullName>
    </submittedName>
</protein>
<proteinExistence type="predicted"/>
<accession>A0ACC5WFE0</accession>
<dbReference type="EMBL" id="CM040457">
    <property type="protein sequence ID" value="MCI4377555.1"/>
    <property type="molecule type" value="Genomic_DNA"/>
</dbReference>
<reference evidence="1 2" key="1">
    <citation type="journal article" date="2022" name="bioRxiv">
        <title>An ancient truncated duplication of the anti-Mullerian hormone receptor type 2 gene is a potential conserved master sex determinant in the Pangasiidae catfish family.</title>
        <authorList>
            <person name="Wen M."/>
            <person name="Pan Q."/>
            <person name="Jouanno E."/>
            <person name="Montfort J."/>
            <person name="Zahm M."/>
            <person name="Cabau C."/>
            <person name="Klopp C."/>
            <person name="Iampietro C."/>
            <person name="Roques C."/>
            <person name="Bouchez O."/>
            <person name="Castinel A."/>
            <person name="Donnadieu C."/>
            <person name="Parrinello H."/>
            <person name="Poncet C."/>
            <person name="Belmonte E."/>
            <person name="Gautier V."/>
            <person name="Avarre J.-C."/>
            <person name="Dugue R."/>
            <person name="Gustiano R."/>
            <person name="Ha T.T.T."/>
            <person name="Campet M."/>
            <person name="Sriphairoj K."/>
            <person name="Ribolli J."/>
            <person name="de Almeida F.L."/>
            <person name="Desvignes T."/>
            <person name="Postlethwait J.H."/>
            <person name="Bucao C.F."/>
            <person name="Robinson-Rechavi M."/>
            <person name="Bobe J."/>
            <person name="Herpin A."/>
            <person name="Guiguen Y."/>
        </authorList>
    </citation>
    <scope>NUCLEOTIDE SEQUENCE [LARGE SCALE GENOMIC DNA]</scope>
    <source>
        <strain evidence="1">YG-Dec2019</strain>
    </source>
</reference>
<sequence>MFQKSRLFSEEMTSAFKTTKKNQSLPLVKPTTYHYPQASPLQDSPSAASTKALPGKREELLEQLKMQKFKASGNAEEALSAKVERLLKLQAPAPPTVPRRGRGLRPAQQETLEHVKAHQPDMNISRGSQWVTEYTENFGFPHIVHPTRASKKTAHPLASIFQSTPATLFADKYRRTEYQAIYGPKIRTALFNVTLYRQIHGTA</sequence>
<evidence type="ECO:0000313" key="1">
    <source>
        <dbReference type="EMBL" id="MCI4377555.1"/>
    </source>
</evidence>
<name>A0ACC5WFE0_PANGG</name>
<gene>
    <name evidence="1" type="ORF">PGIGA_G00204860</name>
</gene>
<organism evidence="1 2">
    <name type="scientific">Pangasianodon gigas</name>
    <name type="common">Mekong giant catfish</name>
    <name type="synonym">Pangasius gigas</name>
    <dbReference type="NCBI Taxonomy" id="30993"/>
    <lineage>
        <taxon>Eukaryota</taxon>
        <taxon>Metazoa</taxon>
        <taxon>Chordata</taxon>
        <taxon>Craniata</taxon>
        <taxon>Vertebrata</taxon>
        <taxon>Euteleostomi</taxon>
        <taxon>Actinopterygii</taxon>
        <taxon>Neopterygii</taxon>
        <taxon>Teleostei</taxon>
        <taxon>Ostariophysi</taxon>
        <taxon>Siluriformes</taxon>
        <taxon>Pangasiidae</taxon>
        <taxon>Pangasianodon</taxon>
    </lineage>
</organism>
<dbReference type="Proteomes" id="UP000829447">
    <property type="component" value="Linkage Group LG4"/>
</dbReference>